<sequence>MPTAKMPTAKMPTAKMPIAKMAIATSMPVAISAAKPSATHCCVSSGVIRRATALADCQLGRFDRLRISRRASGFTIIELLLAMTIFAAAAALVLPTIGGLLTDRRLVRATDQVRAEMIRLRVYAMRNGRVMKLSTESAENLLTITPVFSAADALQANDQSGGQASLLSDADQTTGAISTNSMNAEEEGWTIELPEGVQVSSIVTSAVGGSGSIEAASLTTEATGTDTSNTTSGSVYFYPTGQTSNAILTVSDSLSPDVFVLLRGLTGSVEVKGL</sequence>
<keyword evidence="1" id="KW-0812">Transmembrane</keyword>
<name>A0ABY1QC40_9BACT</name>
<keyword evidence="1" id="KW-0472">Membrane</keyword>
<dbReference type="EMBL" id="FXUG01000008">
    <property type="protein sequence ID" value="SMP63340.1"/>
    <property type="molecule type" value="Genomic_DNA"/>
</dbReference>
<feature type="transmembrane region" description="Helical" evidence="1">
    <location>
        <begin position="79"/>
        <end position="101"/>
    </location>
</feature>
<comment type="caution">
    <text evidence="2">The sequence shown here is derived from an EMBL/GenBank/DDBJ whole genome shotgun (WGS) entry which is preliminary data.</text>
</comment>
<evidence type="ECO:0000313" key="2">
    <source>
        <dbReference type="EMBL" id="SMP63340.1"/>
    </source>
</evidence>
<dbReference type="InterPro" id="IPR045584">
    <property type="entry name" value="Pilin-like"/>
</dbReference>
<dbReference type="InterPro" id="IPR012902">
    <property type="entry name" value="N_methyl_site"/>
</dbReference>
<dbReference type="RefSeq" id="WP_283433433.1">
    <property type="nucleotide sequence ID" value="NZ_FXUG01000008.1"/>
</dbReference>
<accession>A0ABY1QC40</accession>
<evidence type="ECO:0000313" key="3">
    <source>
        <dbReference type="Proteomes" id="UP001158067"/>
    </source>
</evidence>
<organism evidence="2 3">
    <name type="scientific">Neorhodopirellula lusitana</name>
    <dbReference type="NCBI Taxonomy" id="445327"/>
    <lineage>
        <taxon>Bacteria</taxon>
        <taxon>Pseudomonadati</taxon>
        <taxon>Planctomycetota</taxon>
        <taxon>Planctomycetia</taxon>
        <taxon>Pirellulales</taxon>
        <taxon>Pirellulaceae</taxon>
        <taxon>Neorhodopirellula</taxon>
    </lineage>
</organism>
<dbReference type="NCBIfam" id="TIGR02532">
    <property type="entry name" value="IV_pilin_GFxxxE"/>
    <property type="match status" value="1"/>
</dbReference>
<dbReference type="Pfam" id="PF07963">
    <property type="entry name" value="N_methyl"/>
    <property type="match status" value="1"/>
</dbReference>
<proteinExistence type="predicted"/>
<protein>
    <submittedName>
        <fullName evidence="2">Prepilin-type N-terminal cleavage/methylation domain-containing protein</fullName>
    </submittedName>
</protein>
<dbReference type="SUPFAM" id="SSF54523">
    <property type="entry name" value="Pili subunits"/>
    <property type="match status" value="1"/>
</dbReference>
<keyword evidence="3" id="KW-1185">Reference proteome</keyword>
<evidence type="ECO:0000256" key="1">
    <source>
        <dbReference type="SAM" id="Phobius"/>
    </source>
</evidence>
<gene>
    <name evidence="2" type="ORF">SAMN06265222_10854</name>
</gene>
<dbReference type="Proteomes" id="UP001158067">
    <property type="component" value="Unassembled WGS sequence"/>
</dbReference>
<reference evidence="2 3" key="1">
    <citation type="submission" date="2017-05" db="EMBL/GenBank/DDBJ databases">
        <authorList>
            <person name="Varghese N."/>
            <person name="Submissions S."/>
        </authorList>
    </citation>
    <scope>NUCLEOTIDE SEQUENCE [LARGE SCALE GENOMIC DNA]</scope>
    <source>
        <strain evidence="2 3">DSM 25457</strain>
    </source>
</reference>
<keyword evidence="1" id="KW-1133">Transmembrane helix</keyword>